<comment type="caution">
    <text evidence="7">The sequence shown here is derived from an EMBL/GenBank/DDBJ whole genome shotgun (WGS) entry which is preliminary data.</text>
</comment>
<evidence type="ECO:0000313" key="8">
    <source>
        <dbReference type="Proteomes" id="UP000286576"/>
    </source>
</evidence>
<dbReference type="Proteomes" id="UP000286576">
    <property type="component" value="Unassembled WGS sequence"/>
</dbReference>
<evidence type="ECO:0000256" key="2">
    <source>
        <dbReference type="ARBA" id="ARBA00022448"/>
    </source>
</evidence>
<sequence length="409" mass="42250">MALQRSMGLGNLIFYGTGTILGAGIFVVIGEVMGKAGPGAPLAYAVAGLVAVFTALSFAEIGARIPTAGGAIDYVEEAFGTAYKLPSVAGYMLIVANIVSGATIATGFVSYLGSFMDVPHWLATLGIVGLVGGISIAGMRQSAWFMTITTALGLVTLVAILWLARDGLMAWPGKLASGEAFSGSQAWSGILAGAFLAIYSFIGFGDMAQTAEELKEPKRNLPRGIVVTIVIVFVFYLAIAAALGGRDDIADIAAADAPLVYAAVQGEGTLQTVLVIASLLVIVNGALTQVVAASRLLMDMGRDRRGGMPGWMGRVNETTDTPVVSTLLATGIVLALALFIPLGTLASGTSLAILIVFAMVNAALWQLKRRIQPDDVPNLWKAVPILGLTFCVLTIAGQVILWTTGLGGG</sequence>
<keyword evidence="4 6" id="KW-1133">Transmembrane helix</keyword>
<evidence type="ECO:0000313" key="7">
    <source>
        <dbReference type="EMBL" id="RIV89398.1"/>
    </source>
</evidence>
<dbReference type="GO" id="GO:0016020">
    <property type="term" value="C:membrane"/>
    <property type="evidence" value="ECO:0007669"/>
    <property type="project" value="UniProtKB-SubCell"/>
</dbReference>
<feature type="transmembrane region" description="Helical" evidence="6">
    <location>
        <begin position="118"/>
        <end position="137"/>
    </location>
</feature>
<dbReference type="Pfam" id="PF13520">
    <property type="entry name" value="AA_permease_2"/>
    <property type="match status" value="1"/>
</dbReference>
<feature type="transmembrane region" description="Helical" evidence="6">
    <location>
        <begin position="184"/>
        <end position="204"/>
    </location>
</feature>
<proteinExistence type="predicted"/>
<dbReference type="GO" id="GO:0015171">
    <property type="term" value="F:amino acid transmembrane transporter activity"/>
    <property type="evidence" value="ECO:0007669"/>
    <property type="project" value="TreeGrafter"/>
</dbReference>
<keyword evidence="8" id="KW-1185">Reference proteome</keyword>
<dbReference type="PANTHER" id="PTHR43243:SF4">
    <property type="entry name" value="CATIONIC AMINO ACID TRANSPORTER 4"/>
    <property type="match status" value="1"/>
</dbReference>
<accession>A0A418NXT1</accession>
<dbReference type="Gene3D" id="1.20.1740.10">
    <property type="entry name" value="Amino acid/polyamine transporter I"/>
    <property type="match status" value="1"/>
</dbReference>
<dbReference type="PANTHER" id="PTHR43243">
    <property type="entry name" value="INNER MEMBRANE TRANSPORTER YGJI-RELATED"/>
    <property type="match status" value="1"/>
</dbReference>
<organism evidence="7 8">
    <name type="scientific">Aurantiacibacter zhengii</name>
    <dbReference type="NCBI Taxonomy" id="2307003"/>
    <lineage>
        <taxon>Bacteria</taxon>
        <taxon>Pseudomonadati</taxon>
        <taxon>Pseudomonadota</taxon>
        <taxon>Alphaproteobacteria</taxon>
        <taxon>Sphingomonadales</taxon>
        <taxon>Erythrobacteraceae</taxon>
        <taxon>Aurantiacibacter</taxon>
    </lineage>
</organism>
<feature type="transmembrane region" description="Helical" evidence="6">
    <location>
        <begin position="12"/>
        <end position="30"/>
    </location>
</feature>
<keyword evidence="2" id="KW-0813">Transport</keyword>
<evidence type="ECO:0000256" key="6">
    <source>
        <dbReference type="SAM" id="Phobius"/>
    </source>
</evidence>
<dbReference type="EMBL" id="QXFL01000001">
    <property type="protein sequence ID" value="RIV89398.1"/>
    <property type="molecule type" value="Genomic_DNA"/>
</dbReference>
<evidence type="ECO:0000256" key="5">
    <source>
        <dbReference type="ARBA" id="ARBA00023136"/>
    </source>
</evidence>
<comment type="subcellular location">
    <subcellularLocation>
        <location evidence="1">Membrane</location>
        <topology evidence="1">Multi-pass membrane protein</topology>
    </subcellularLocation>
</comment>
<feature type="transmembrane region" description="Helical" evidence="6">
    <location>
        <begin position="144"/>
        <end position="164"/>
    </location>
</feature>
<feature type="transmembrane region" description="Helical" evidence="6">
    <location>
        <begin position="42"/>
        <end position="59"/>
    </location>
</feature>
<name>A0A418NXT1_9SPHN</name>
<keyword evidence="5 6" id="KW-0472">Membrane</keyword>
<feature type="transmembrane region" description="Helical" evidence="6">
    <location>
        <begin position="273"/>
        <end position="298"/>
    </location>
</feature>
<dbReference type="PIRSF" id="PIRSF006060">
    <property type="entry name" value="AA_transporter"/>
    <property type="match status" value="1"/>
</dbReference>
<feature type="transmembrane region" description="Helical" evidence="6">
    <location>
        <begin position="379"/>
        <end position="402"/>
    </location>
</feature>
<feature type="transmembrane region" description="Helical" evidence="6">
    <location>
        <begin position="225"/>
        <end position="243"/>
    </location>
</feature>
<evidence type="ECO:0000256" key="4">
    <source>
        <dbReference type="ARBA" id="ARBA00022989"/>
    </source>
</evidence>
<feature type="transmembrane region" description="Helical" evidence="6">
    <location>
        <begin position="319"/>
        <end position="340"/>
    </location>
</feature>
<dbReference type="AlphaFoldDB" id="A0A418NXT1"/>
<keyword evidence="3 6" id="KW-0812">Transmembrane</keyword>
<feature type="transmembrane region" description="Helical" evidence="6">
    <location>
        <begin position="88"/>
        <end position="112"/>
    </location>
</feature>
<gene>
    <name evidence="7" type="ORF">D2V07_02610</name>
</gene>
<protein>
    <submittedName>
        <fullName evidence="7">Amino acid permease</fullName>
    </submittedName>
</protein>
<reference evidence="7 8" key="1">
    <citation type="submission" date="2018-08" db="EMBL/GenBank/DDBJ databases">
        <title>Erythrobacter zhengii sp.nov., a bacterium isolated from deep-sea sediment.</title>
        <authorList>
            <person name="Fang C."/>
            <person name="Wu Y.-H."/>
            <person name="Sun C."/>
            <person name="Wang H."/>
            <person name="Cheng H."/>
            <person name="Meng F.-X."/>
            <person name="Wang C.-S."/>
            <person name="Xu X.-W."/>
        </authorList>
    </citation>
    <scope>NUCLEOTIDE SEQUENCE [LARGE SCALE GENOMIC DNA]</scope>
    <source>
        <strain evidence="7 8">V18</strain>
    </source>
</reference>
<evidence type="ECO:0000256" key="3">
    <source>
        <dbReference type="ARBA" id="ARBA00022692"/>
    </source>
</evidence>
<dbReference type="RefSeq" id="WP_119584430.1">
    <property type="nucleotide sequence ID" value="NZ_CAWODQ010000001.1"/>
</dbReference>
<dbReference type="OrthoDB" id="7065842at2"/>
<dbReference type="InterPro" id="IPR002293">
    <property type="entry name" value="AA/rel_permease1"/>
</dbReference>
<feature type="transmembrane region" description="Helical" evidence="6">
    <location>
        <begin position="346"/>
        <end position="367"/>
    </location>
</feature>
<evidence type="ECO:0000256" key="1">
    <source>
        <dbReference type="ARBA" id="ARBA00004141"/>
    </source>
</evidence>